<evidence type="ECO:0000256" key="2">
    <source>
        <dbReference type="ARBA" id="ARBA00022692"/>
    </source>
</evidence>
<feature type="transmembrane region" description="Helical" evidence="5">
    <location>
        <begin position="156"/>
        <end position="178"/>
    </location>
</feature>
<dbReference type="Pfam" id="PF04479">
    <property type="entry name" value="RTA1"/>
    <property type="match status" value="1"/>
</dbReference>
<dbReference type="AlphaFoldDB" id="A0A8H4N2D4"/>
<evidence type="ECO:0000256" key="4">
    <source>
        <dbReference type="ARBA" id="ARBA00023136"/>
    </source>
</evidence>
<evidence type="ECO:0000313" key="6">
    <source>
        <dbReference type="EMBL" id="KAF4306460.1"/>
    </source>
</evidence>
<dbReference type="InterPro" id="IPR007568">
    <property type="entry name" value="RTA1"/>
</dbReference>
<evidence type="ECO:0000256" key="1">
    <source>
        <dbReference type="ARBA" id="ARBA00004141"/>
    </source>
</evidence>
<feature type="transmembrane region" description="Helical" evidence="5">
    <location>
        <begin position="198"/>
        <end position="215"/>
    </location>
</feature>
<protein>
    <submittedName>
        <fullName evidence="6">RTA-like protein</fullName>
    </submittedName>
</protein>
<dbReference type="OrthoDB" id="3358017at2759"/>
<dbReference type="PANTHER" id="PTHR31465:SF17">
    <property type="entry name" value="DOMAIN PROTEIN, PUTATIVE (AFU_ORTHOLOGUE AFUA_5G09900)-RELATED"/>
    <property type="match status" value="1"/>
</dbReference>
<comment type="caution">
    <text evidence="6">The sequence shown here is derived from an EMBL/GenBank/DDBJ whole genome shotgun (WGS) entry which is preliminary data.</text>
</comment>
<proteinExistence type="predicted"/>
<dbReference type="PANTHER" id="PTHR31465">
    <property type="entry name" value="PROTEIN RTA1-RELATED"/>
    <property type="match status" value="1"/>
</dbReference>
<gene>
    <name evidence="6" type="ORF">GTA08_BOTSDO06044</name>
</gene>
<keyword evidence="7" id="KW-1185">Reference proteome</keyword>
<dbReference type="Proteomes" id="UP000572817">
    <property type="component" value="Unassembled WGS sequence"/>
</dbReference>
<evidence type="ECO:0000256" key="3">
    <source>
        <dbReference type="ARBA" id="ARBA00022989"/>
    </source>
</evidence>
<dbReference type="GO" id="GO:0016020">
    <property type="term" value="C:membrane"/>
    <property type="evidence" value="ECO:0007669"/>
    <property type="project" value="UniProtKB-SubCell"/>
</dbReference>
<keyword evidence="3 5" id="KW-1133">Transmembrane helix</keyword>
<evidence type="ECO:0000313" key="7">
    <source>
        <dbReference type="Proteomes" id="UP000572817"/>
    </source>
</evidence>
<feature type="transmembrane region" description="Helical" evidence="5">
    <location>
        <begin position="46"/>
        <end position="66"/>
    </location>
</feature>
<organism evidence="6 7">
    <name type="scientific">Botryosphaeria dothidea</name>
    <dbReference type="NCBI Taxonomy" id="55169"/>
    <lineage>
        <taxon>Eukaryota</taxon>
        <taxon>Fungi</taxon>
        <taxon>Dikarya</taxon>
        <taxon>Ascomycota</taxon>
        <taxon>Pezizomycotina</taxon>
        <taxon>Dothideomycetes</taxon>
        <taxon>Dothideomycetes incertae sedis</taxon>
        <taxon>Botryosphaeriales</taxon>
        <taxon>Botryosphaeriaceae</taxon>
        <taxon>Botryosphaeria</taxon>
    </lineage>
</organism>
<accession>A0A8H4N2D4</accession>
<keyword evidence="2 5" id="KW-0812">Transmembrane</keyword>
<evidence type="ECO:0000256" key="5">
    <source>
        <dbReference type="SAM" id="Phobius"/>
    </source>
</evidence>
<feature type="transmembrane region" description="Helical" evidence="5">
    <location>
        <begin position="121"/>
        <end position="144"/>
    </location>
</feature>
<keyword evidence="4 5" id="KW-0472">Membrane</keyword>
<comment type="subcellular location">
    <subcellularLocation>
        <location evidence="1">Membrane</location>
        <topology evidence="1">Multi-pass membrane protein</topology>
    </subcellularLocation>
</comment>
<feature type="transmembrane region" description="Helical" evidence="5">
    <location>
        <begin position="78"/>
        <end position="100"/>
    </location>
</feature>
<name>A0A8H4N2D4_9PEZI</name>
<dbReference type="EMBL" id="WWBZ02000033">
    <property type="protein sequence ID" value="KAF4306460.1"/>
    <property type="molecule type" value="Genomic_DNA"/>
</dbReference>
<feature type="transmembrane region" description="Helical" evidence="5">
    <location>
        <begin position="21"/>
        <end position="39"/>
    </location>
</feature>
<reference evidence="6" key="1">
    <citation type="submission" date="2020-04" db="EMBL/GenBank/DDBJ databases">
        <title>Genome Assembly and Annotation of Botryosphaeria dothidea sdau 11-99, a Latent Pathogen of Apple Fruit Ring Rot in China.</title>
        <authorList>
            <person name="Yu C."/>
            <person name="Diao Y."/>
            <person name="Lu Q."/>
            <person name="Zhao J."/>
            <person name="Cui S."/>
            <person name="Peng C."/>
            <person name="He B."/>
            <person name="Liu H."/>
        </authorList>
    </citation>
    <scope>NUCLEOTIDE SEQUENCE [LARGE SCALE GENOMIC DNA]</scope>
    <source>
        <strain evidence="6">Sdau11-99</strain>
    </source>
</reference>
<sequence>MDVHFENGKPVFFPYTPSKDAGWAFVGLFGLASVAHVVYMFPMRAWYFIPLIVGGICETFGYYGRVWASEDVHKVKPFILQILLILAAPAWLCATVYMTLGRIIRILDAGKYSMIRITWLSKIYVLIDIIVLFTQIGGAGIQASGDPQAMAAGNKAILGGLIFQLFAFCFFILITWRVHMRLNREPTEISRSLNWKKYMHAIYATSVAIFVRSLVRAIEYTAGSDSAVA</sequence>